<dbReference type="Pfam" id="PF02653">
    <property type="entry name" value="BPD_transp_2"/>
    <property type="match status" value="1"/>
</dbReference>
<dbReference type="PANTHER" id="PTHR32196:SF21">
    <property type="entry name" value="ABC TRANSPORTER PERMEASE PROTEIN YPHD-RELATED"/>
    <property type="match status" value="1"/>
</dbReference>
<evidence type="ECO:0000313" key="9">
    <source>
        <dbReference type="EMBL" id="MFE9606866.1"/>
    </source>
</evidence>
<keyword evidence="10" id="KW-1185">Reference proteome</keyword>
<keyword evidence="7 8" id="KW-0472">Membrane</keyword>
<evidence type="ECO:0000256" key="6">
    <source>
        <dbReference type="ARBA" id="ARBA00022989"/>
    </source>
</evidence>
<proteinExistence type="predicted"/>
<evidence type="ECO:0000256" key="8">
    <source>
        <dbReference type="SAM" id="Phobius"/>
    </source>
</evidence>
<evidence type="ECO:0000256" key="2">
    <source>
        <dbReference type="ARBA" id="ARBA00022448"/>
    </source>
</evidence>
<evidence type="ECO:0000256" key="7">
    <source>
        <dbReference type="ARBA" id="ARBA00023136"/>
    </source>
</evidence>
<feature type="transmembrane region" description="Helical" evidence="8">
    <location>
        <begin position="128"/>
        <end position="148"/>
    </location>
</feature>
<comment type="subcellular location">
    <subcellularLocation>
        <location evidence="1">Cell membrane</location>
        <topology evidence="1">Multi-pass membrane protein</topology>
    </subcellularLocation>
</comment>
<dbReference type="Proteomes" id="UP001601303">
    <property type="component" value="Unassembled WGS sequence"/>
</dbReference>
<dbReference type="RefSeq" id="WP_388115695.1">
    <property type="nucleotide sequence ID" value="NZ_JBIAHM010000041.1"/>
</dbReference>
<feature type="transmembrane region" description="Helical" evidence="8">
    <location>
        <begin position="322"/>
        <end position="342"/>
    </location>
</feature>
<dbReference type="CDD" id="cd06579">
    <property type="entry name" value="TM_PBP1_transp_AraH_like"/>
    <property type="match status" value="1"/>
</dbReference>
<keyword evidence="5 8" id="KW-0812">Transmembrane</keyword>
<keyword evidence="4" id="KW-0997">Cell inner membrane</keyword>
<feature type="transmembrane region" description="Helical" evidence="8">
    <location>
        <begin position="74"/>
        <end position="95"/>
    </location>
</feature>
<feature type="transmembrane region" description="Helical" evidence="8">
    <location>
        <begin position="155"/>
        <end position="172"/>
    </location>
</feature>
<keyword evidence="2" id="KW-0813">Transport</keyword>
<comment type="caution">
    <text evidence="9">The sequence shown here is derived from an EMBL/GenBank/DDBJ whole genome shotgun (WGS) entry which is preliminary data.</text>
</comment>
<dbReference type="PANTHER" id="PTHR32196">
    <property type="entry name" value="ABC TRANSPORTER PERMEASE PROTEIN YPHD-RELATED-RELATED"/>
    <property type="match status" value="1"/>
</dbReference>
<protein>
    <submittedName>
        <fullName evidence="9">ABC transporter permease</fullName>
    </submittedName>
</protein>
<evidence type="ECO:0000313" key="10">
    <source>
        <dbReference type="Proteomes" id="UP001601303"/>
    </source>
</evidence>
<evidence type="ECO:0000256" key="5">
    <source>
        <dbReference type="ARBA" id="ARBA00022692"/>
    </source>
</evidence>
<keyword evidence="6 8" id="KW-1133">Transmembrane helix</keyword>
<evidence type="ECO:0000256" key="4">
    <source>
        <dbReference type="ARBA" id="ARBA00022519"/>
    </source>
</evidence>
<accession>A0ABW6ML57</accession>
<feature type="transmembrane region" description="Helical" evidence="8">
    <location>
        <begin position="45"/>
        <end position="62"/>
    </location>
</feature>
<gene>
    <name evidence="9" type="ORF">ACFYNQ_51090</name>
</gene>
<sequence>MSIDNESDITLVDVDTESPESRALSGNSSRSMRTRILATLQMEKYSALWIWAGLILLFGLWVPDTFLTWSNVQIILSSQAVTAIVALGLVAPLAVGAVDLAVGSAVGVTGMLAAVLMAHSGWGTVPTIVATLVLGCCIGAVMGVLVGVVRISSMIVTLAASSVLGGLTLWLSDGQNVVGLTSRFLALGSGTMLGLAWPFWVMLLLCVCAWLFFDHTATGRYLHATGLGQEAARLSGVPTTRLIVLALTVSAGAASTAGLLGTARIGAGDPSFGPSYLLPAYAAVFLGSTQVRPGFFNPWGTVISVYVLATGVKGLQLAGAPVWIPDVFNGIALLAAVSLAVVKQRLAARLTLLRTRRLVTSRRPT</sequence>
<dbReference type="EMBL" id="JBIAHM010000041">
    <property type="protein sequence ID" value="MFE9606866.1"/>
    <property type="molecule type" value="Genomic_DNA"/>
</dbReference>
<dbReference type="InterPro" id="IPR001851">
    <property type="entry name" value="ABC_transp_permease"/>
</dbReference>
<organism evidence="9 10">
    <name type="scientific">Streptomyces hokutonensis</name>
    <dbReference type="NCBI Taxonomy" id="1306990"/>
    <lineage>
        <taxon>Bacteria</taxon>
        <taxon>Bacillati</taxon>
        <taxon>Actinomycetota</taxon>
        <taxon>Actinomycetes</taxon>
        <taxon>Kitasatosporales</taxon>
        <taxon>Streptomycetaceae</taxon>
        <taxon>Streptomyces</taxon>
    </lineage>
</organism>
<evidence type="ECO:0000256" key="3">
    <source>
        <dbReference type="ARBA" id="ARBA00022475"/>
    </source>
</evidence>
<evidence type="ECO:0000256" key="1">
    <source>
        <dbReference type="ARBA" id="ARBA00004651"/>
    </source>
</evidence>
<name>A0ABW6ML57_9ACTN</name>
<feature type="transmembrane region" description="Helical" evidence="8">
    <location>
        <begin position="242"/>
        <end position="267"/>
    </location>
</feature>
<feature type="transmembrane region" description="Helical" evidence="8">
    <location>
        <begin position="102"/>
        <end position="122"/>
    </location>
</feature>
<reference evidence="9 10" key="1">
    <citation type="submission" date="2024-10" db="EMBL/GenBank/DDBJ databases">
        <title>The Natural Products Discovery Center: Release of the First 8490 Sequenced Strains for Exploring Actinobacteria Biosynthetic Diversity.</title>
        <authorList>
            <person name="Kalkreuter E."/>
            <person name="Kautsar S.A."/>
            <person name="Yang D."/>
            <person name="Bader C.D."/>
            <person name="Teijaro C.N."/>
            <person name="Fluegel L."/>
            <person name="Davis C.M."/>
            <person name="Simpson J.R."/>
            <person name="Lauterbach L."/>
            <person name="Steele A.D."/>
            <person name="Gui C."/>
            <person name="Meng S."/>
            <person name="Li G."/>
            <person name="Viehrig K."/>
            <person name="Ye F."/>
            <person name="Su P."/>
            <person name="Kiefer A.F."/>
            <person name="Nichols A."/>
            <person name="Cepeda A.J."/>
            <person name="Yan W."/>
            <person name="Fan B."/>
            <person name="Jiang Y."/>
            <person name="Adhikari A."/>
            <person name="Zheng C.-J."/>
            <person name="Schuster L."/>
            <person name="Cowan T.M."/>
            <person name="Smanski M.J."/>
            <person name="Chevrette M.G."/>
            <person name="De Carvalho L.P.S."/>
            <person name="Shen B."/>
        </authorList>
    </citation>
    <scope>NUCLEOTIDE SEQUENCE [LARGE SCALE GENOMIC DNA]</scope>
    <source>
        <strain evidence="9 10">NPDC006488</strain>
    </source>
</reference>
<keyword evidence="3" id="KW-1003">Cell membrane</keyword>
<feature type="transmembrane region" description="Helical" evidence="8">
    <location>
        <begin position="192"/>
        <end position="213"/>
    </location>
</feature>